<dbReference type="PANTHER" id="PTHR33802">
    <property type="entry name" value="SI:CH211-161H7.5-RELATED"/>
    <property type="match status" value="1"/>
</dbReference>
<organism evidence="2 3">
    <name type="scientific">Pseudonocardia thermophila</name>
    <dbReference type="NCBI Taxonomy" id="1848"/>
    <lineage>
        <taxon>Bacteria</taxon>
        <taxon>Bacillati</taxon>
        <taxon>Actinomycetota</taxon>
        <taxon>Actinomycetes</taxon>
        <taxon>Pseudonocardiales</taxon>
        <taxon>Pseudonocardiaceae</taxon>
        <taxon>Pseudonocardia</taxon>
    </lineage>
</organism>
<evidence type="ECO:0008006" key="4">
    <source>
        <dbReference type="Google" id="ProtNLM"/>
    </source>
</evidence>
<dbReference type="RefSeq" id="WP_073460154.1">
    <property type="nucleotide sequence ID" value="NZ_CALGVN010000049.1"/>
</dbReference>
<evidence type="ECO:0000256" key="1">
    <source>
        <dbReference type="SAM" id="Phobius"/>
    </source>
</evidence>
<keyword evidence="3" id="KW-1185">Reference proteome</keyword>
<feature type="transmembrane region" description="Helical" evidence="1">
    <location>
        <begin position="231"/>
        <end position="252"/>
    </location>
</feature>
<feature type="transmembrane region" description="Helical" evidence="1">
    <location>
        <begin position="16"/>
        <end position="36"/>
    </location>
</feature>
<evidence type="ECO:0000313" key="2">
    <source>
        <dbReference type="EMBL" id="SHL39158.1"/>
    </source>
</evidence>
<dbReference type="AlphaFoldDB" id="A0A1M7A947"/>
<feature type="transmembrane region" description="Helical" evidence="1">
    <location>
        <begin position="91"/>
        <end position="108"/>
    </location>
</feature>
<dbReference type="STRING" id="1848.SAMN05443637_12683"/>
<proteinExistence type="predicted"/>
<keyword evidence="1" id="KW-0472">Membrane</keyword>
<evidence type="ECO:0000313" key="3">
    <source>
        <dbReference type="Proteomes" id="UP000184363"/>
    </source>
</evidence>
<dbReference type="EMBL" id="FRAP01000026">
    <property type="protein sequence ID" value="SHL39158.1"/>
    <property type="molecule type" value="Genomic_DNA"/>
</dbReference>
<feature type="transmembrane region" description="Helical" evidence="1">
    <location>
        <begin position="153"/>
        <end position="176"/>
    </location>
</feature>
<dbReference type="PANTHER" id="PTHR33802:SF1">
    <property type="entry name" value="XK-RELATED PROTEIN"/>
    <property type="match status" value="1"/>
</dbReference>
<keyword evidence="1" id="KW-0812">Transmembrane</keyword>
<sequence length="263" mass="27390">MTVTSPRSIHLDQTRVALVVLLGVAQAAVVVAGAFGSLGTRVGDVAQAHPTPLLPAWWASLIWIPIGLGFLAYAGYQCFPRQRHRHLHRRTGWWLAAAALCTLLWTLSWTTGRLLLAELLLVGVLVSTAVVFGRLSREPATSTAERAAFRVPVSVYAGWASTAMVVGTATTGAWIGLPGATAIASVAAVIVLIAFATIVAWVILNGTAVVGYVAAVAWAIAAIVANEPPAAVSGAAVLVLVVVFVSTVRRLATSADRVRAAFG</sequence>
<gene>
    <name evidence="2" type="ORF">SAMN05443637_12683</name>
</gene>
<feature type="transmembrane region" description="Helical" evidence="1">
    <location>
        <begin position="182"/>
        <end position="204"/>
    </location>
</feature>
<keyword evidence="1" id="KW-1133">Transmembrane helix</keyword>
<dbReference type="OrthoDB" id="5189031at2"/>
<feature type="transmembrane region" description="Helical" evidence="1">
    <location>
        <begin position="209"/>
        <end position="225"/>
    </location>
</feature>
<feature type="transmembrane region" description="Helical" evidence="1">
    <location>
        <begin position="56"/>
        <end position="79"/>
    </location>
</feature>
<dbReference type="Proteomes" id="UP000184363">
    <property type="component" value="Unassembled WGS sequence"/>
</dbReference>
<name>A0A1M7A947_PSETH</name>
<reference evidence="2 3" key="1">
    <citation type="submission" date="2016-11" db="EMBL/GenBank/DDBJ databases">
        <authorList>
            <person name="Jaros S."/>
            <person name="Januszkiewicz K."/>
            <person name="Wedrychowicz H."/>
        </authorList>
    </citation>
    <scope>NUCLEOTIDE SEQUENCE [LARGE SCALE GENOMIC DNA]</scope>
    <source>
        <strain evidence="2 3">DSM 43832</strain>
    </source>
</reference>
<accession>A0A1M7A947</accession>
<protein>
    <recommendedName>
        <fullName evidence="4">TspO and MBR related proteins</fullName>
    </recommendedName>
</protein>
<feature type="transmembrane region" description="Helical" evidence="1">
    <location>
        <begin position="114"/>
        <end position="132"/>
    </location>
</feature>